<evidence type="ECO:0000313" key="1">
    <source>
        <dbReference type="EMBL" id="PFJ31878.1"/>
    </source>
</evidence>
<dbReference type="EMBL" id="NUVX01000067">
    <property type="protein sequence ID" value="PFJ31878.1"/>
    <property type="molecule type" value="Genomic_DNA"/>
</dbReference>
<sequence length="294" mass="35136">MSKKYLFNRYQTLEENITYAEKKQRREQGMEIKKFLSLSMPTNDFMDKLFGITEFYFVPRKDEDIYYPYQKNMIDNLVHHSLFLLNQASNEINSELFSLIMFLLAGFSKLIKTEGWKSNRLIEDEILSFNEFMKQEELDNILIHVTETPIVTKHLNFYVDKEQNKILTENSINPEEYNNFEPYALYHEPNYTSVEKLECAINVLCELLLALKPKKSYSNTEINYMFGETDDYIHEEVICASGMFGMSIGYIINSTSWRENELFVFDQIELERRTNIRMNEEYCRYYVENTQHNC</sequence>
<organism evidence="1 2">
    <name type="scientific">Bacillus thuringiensis</name>
    <dbReference type="NCBI Taxonomy" id="1428"/>
    <lineage>
        <taxon>Bacteria</taxon>
        <taxon>Bacillati</taxon>
        <taxon>Bacillota</taxon>
        <taxon>Bacilli</taxon>
        <taxon>Bacillales</taxon>
        <taxon>Bacillaceae</taxon>
        <taxon>Bacillus</taxon>
        <taxon>Bacillus cereus group</taxon>
    </lineage>
</organism>
<proteinExistence type="predicted"/>
<protein>
    <submittedName>
        <fullName evidence="1">Uncharacterized protein</fullName>
    </submittedName>
</protein>
<evidence type="ECO:0000313" key="2">
    <source>
        <dbReference type="Proteomes" id="UP000224003"/>
    </source>
</evidence>
<dbReference type="RefSeq" id="WP_098517435.1">
    <property type="nucleotide sequence ID" value="NZ_NUVX01000067.1"/>
</dbReference>
<name>A0A9X6ZQU1_BACTU</name>
<comment type="caution">
    <text evidence="1">The sequence shown here is derived from an EMBL/GenBank/DDBJ whole genome shotgun (WGS) entry which is preliminary data.</text>
</comment>
<reference evidence="1 2" key="1">
    <citation type="submission" date="2017-09" db="EMBL/GenBank/DDBJ databases">
        <title>Large-scale bioinformatics analysis of Bacillus genomes uncovers conserved roles of natural products in bacterial physiology.</title>
        <authorList>
            <consortium name="Agbiome Team Llc"/>
            <person name="Bleich R.M."/>
            <person name="Grubbs K.J."/>
            <person name="Santa Maria K.C."/>
            <person name="Allen S.E."/>
            <person name="Farag S."/>
            <person name="Shank E.A."/>
            <person name="Bowers A."/>
        </authorList>
    </citation>
    <scope>NUCLEOTIDE SEQUENCE [LARGE SCALE GENOMIC DNA]</scope>
    <source>
        <strain evidence="1 2">AFS085496</strain>
    </source>
</reference>
<dbReference type="AlphaFoldDB" id="A0A9X6ZQU1"/>
<dbReference type="Proteomes" id="UP000224003">
    <property type="component" value="Unassembled WGS sequence"/>
</dbReference>
<accession>A0A9X6ZQU1</accession>
<gene>
    <name evidence="1" type="ORF">COJ15_29705</name>
</gene>